<dbReference type="InterPro" id="IPR046672">
    <property type="entry name" value="DUF6542"/>
</dbReference>
<gene>
    <name evidence="3" type="ORF">FOE67_24520</name>
</gene>
<feature type="transmembrane region" description="Helical" evidence="1">
    <location>
        <begin position="21"/>
        <end position="41"/>
    </location>
</feature>
<comment type="caution">
    <text evidence="3">The sequence shown here is derived from an EMBL/GenBank/DDBJ whole genome shotgun (WGS) entry which is preliminary data.</text>
</comment>
<evidence type="ECO:0000313" key="4">
    <source>
        <dbReference type="Proteomes" id="UP000530234"/>
    </source>
</evidence>
<sequence>MVEALSRLGRAVRTARRPRPVLTGLGCGVLAGAAMLAGGWLSRLVGGAPVLHGLVFLLACATVAVMVRPADLICAPVAAPIAFGLGAVAAGGFDDLLATLALEAPWLFTGTFLAGAIVLARGSARVLRRRRAAARG</sequence>
<feature type="transmembrane region" description="Helical" evidence="1">
    <location>
        <begin position="105"/>
        <end position="124"/>
    </location>
</feature>
<keyword evidence="1" id="KW-1133">Transmembrane helix</keyword>
<protein>
    <recommendedName>
        <fullName evidence="2">DUF6542 domain-containing protein</fullName>
    </recommendedName>
</protein>
<organism evidence="3 4">
    <name type="scientific">Streptomyces calidiresistens</name>
    <dbReference type="NCBI Taxonomy" id="1485586"/>
    <lineage>
        <taxon>Bacteria</taxon>
        <taxon>Bacillati</taxon>
        <taxon>Actinomycetota</taxon>
        <taxon>Actinomycetes</taxon>
        <taxon>Kitasatosporales</taxon>
        <taxon>Streptomycetaceae</taxon>
        <taxon>Streptomyces</taxon>
    </lineage>
</organism>
<keyword evidence="1" id="KW-0812">Transmembrane</keyword>
<keyword evidence="4" id="KW-1185">Reference proteome</keyword>
<name>A0A7W3T8A7_9ACTN</name>
<dbReference type="AlphaFoldDB" id="A0A7W3T8A7"/>
<reference evidence="4" key="1">
    <citation type="submission" date="2019-10" db="EMBL/GenBank/DDBJ databases">
        <title>Streptomyces sp. nov., a novel actinobacterium isolated from alkaline environment.</title>
        <authorList>
            <person name="Golinska P."/>
        </authorList>
    </citation>
    <scope>NUCLEOTIDE SEQUENCE [LARGE SCALE GENOMIC DNA]</scope>
    <source>
        <strain evidence="4">DSM 42108</strain>
    </source>
</reference>
<evidence type="ECO:0000256" key="1">
    <source>
        <dbReference type="SAM" id="Phobius"/>
    </source>
</evidence>
<proteinExistence type="predicted"/>
<accession>A0A7W3T8A7</accession>
<feature type="transmembrane region" description="Helical" evidence="1">
    <location>
        <begin position="72"/>
        <end position="93"/>
    </location>
</feature>
<dbReference type="Proteomes" id="UP000530234">
    <property type="component" value="Unassembled WGS sequence"/>
</dbReference>
<evidence type="ECO:0000259" key="2">
    <source>
        <dbReference type="Pfam" id="PF20177"/>
    </source>
</evidence>
<dbReference type="Pfam" id="PF20177">
    <property type="entry name" value="DUF6542"/>
    <property type="match status" value="1"/>
</dbReference>
<feature type="transmembrane region" description="Helical" evidence="1">
    <location>
        <begin position="47"/>
        <end position="65"/>
    </location>
</feature>
<feature type="domain" description="DUF6542" evidence="2">
    <location>
        <begin position="22"/>
        <end position="122"/>
    </location>
</feature>
<keyword evidence="1" id="KW-0472">Membrane</keyword>
<dbReference type="EMBL" id="VKHS01001009">
    <property type="protein sequence ID" value="MBB0232561.1"/>
    <property type="molecule type" value="Genomic_DNA"/>
</dbReference>
<evidence type="ECO:0000313" key="3">
    <source>
        <dbReference type="EMBL" id="MBB0232561.1"/>
    </source>
</evidence>